<dbReference type="Pfam" id="PF20005">
    <property type="entry name" value="fvmX7"/>
    <property type="match status" value="1"/>
</dbReference>
<feature type="region of interest" description="Disordered" evidence="1">
    <location>
        <begin position="434"/>
        <end position="468"/>
    </location>
</feature>
<dbReference type="AlphaFoldDB" id="A0A3B0ZBH1"/>
<organism evidence="3">
    <name type="scientific">hydrothermal vent metagenome</name>
    <dbReference type="NCBI Taxonomy" id="652676"/>
    <lineage>
        <taxon>unclassified sequences</taxon>
        <taxon>metagenomes</taxon>
        <taxon>ecological metagenomes</taxon>
    </lineage>
</organism>
<protein>
    <recommendedName>
        <fullName evidence="2">FtsH ternary system domain-containing protein</fullName>
    </recommendedName>
</protein>
<name>A0A3B0ZBH1_9ZZZZ</name>
<reference evidence="3" key="1">
    <citation type="submission" date="2018-06" db="EMBL/GenBank/DDBJ databases">
        <authorList>
            <person name="Zhirakovskaya E."/>
        </authorList>
    </citation>
    <scope>NUCLEOTIDE SEQUENCE</scope>
</reference>
<feature type="compositionally biased region" description="Low complexity" evidence="1">
    <location>
        <begin position="480"/>
        <end position="489"/>
    </location>
</feature>
<evidence type="ECO:0000256" key="1">
    <source>
        <dbReference type="SAM" id="MobiDB-lite"/>
    </source>
</evidence>
<evidence type="ECO:0000259" key="2">
    <source>
        <dbReference type="Pfam" id="PF20005"/>
    </source>
</evidence>
<feature type="region of interest" description="Disordered" evidence="1">
    <location>
        <begin position="475"/>
        <end position="494"/>
    </location>
</feature>
<gene>
    <name evidence="3" type="ORF">MNBD_GAMMA12-3889</name>
</gene>
<sequence>MNKNALYFPDEDYFVSYVRSLSANMAGEFTLYHLAAFSTQTGGLILVGIDTTESSTLELQSVSIKRITHSSKTLKQAHKIIHFKDSNDSHKATVIGEVKKFYIMDLLTLHKAEQESTPNAYFWISDHTLLKQLITQSIRLGNDQIQFAELQSDNQTTHLVKIENPSYFLVQKALEDFDNNINVYYPIMDDVFIAWGYTHPLEDIWRKSKKPRQQWTFIDSHNQSRKVEPIQWTDIYEFLHFDLEIPDLHSSTLSSTDIEPLTIPLQLITTSNDADPSMWLIQGADLVNLESLLTVIDQDDLASYVVNISEDNNGEKLIFIREKNSKKNSLFIDFSAQSFANFKGFQNLYLPTQLEFQPNVRRDTYRHLFNLKAGENTVLLNKESPRIIKITDAGFRPLSRYVNYIIQQSLETLEAVIENSYFDLSIYTKLAKTGYSDSQPSTVKPLIENKPGNDSQDNANKNKDNKNQEKIRQLFDNTKNKNSNKNQTTESKQQFEIDAERNVIKDPSLEHWQALVRIKQSLRRNQDIENCIIALIWMLPPGKAQEYFLLWHEIVSQVIQDSSGKSDTTAAKALVLSVAHISEEGLSEWLHQSITALKSVEKNLKIKELWLLWHIILHKNHDTREQARLQENIRDAISQGTVDYIEIPEFIRTRIFTDRLIHTSNKDDYDVAIANGNLELFSSAILKFDKKFIRMSAAAIIARIYNREMNRPEPAIEILNKLSKNNPPPTTIDSVDTAKFLVQFIVACPANIQTWVGLYLLHSFPDTTALQNHYKKLLSDCDEPLKNKLGTLNDFLEQREKADNPLALLSEKNRNRYYPKGTIYETGPLAKATAKLRRAALTADKAKIKRALKSVLKNVKLNDDDMQLAQLITELTRLLNFIKMDDDSKPILESFIVFADKVAQTSGSDHLYRVLRQSNLAEGLIQIAHKKKASTALTGALEVLRTIHSELDFIDACSSIISAIECFDLKERATLIQALLEAINHYIKGDPHFNASLQADWLQLSDQIAEACISKDKLSMNLFNHYQQQDEFIILNRILHESIN</sequence>
<feature type="domain" description="FtsH ternary system" evidence="2">
    <location>
        <begin position="134"/>
        <end position="384"/>
    </location>
</feature>
<dbReference type="InterPro" id="IPR045486">
    <property type="entry name" value="fvmX7"/>
</dbReference>
<evidence type="ECO:0000313" key="3">
    <source>
        <dbReference type="EMBL" id="VAW78056.1"/>
    </source>
</evidence>
<accession>A0A3B0ZBH1</accession>
<proteinExistence type="predicted"/>
<dbReference type="EMBL" id="UOFL01000143">
    <property type="protein sequence ID" value="VAW78056.1"/>
    <property type="molecule type" value="Genomic_DNA"/>
</dbReference>